<feature type="region of interest" description="Disordered" evidence="3">
    <location>
        <begin position="72"/>
        <end position="121"/>
    </location>
</feature>
<evidence type="ECO:0000259" key="4">
    <source>
        <dbReference type="PROSITE" id="PS50048"/>
    </source>
</evidence>
<dbReference type="AlphaFoldDB" id="A0AAN6JU24"/>
<dbReference type="GO" id="GO:0005634">
    <property type="term" value="C:nucleus"/>
    <property type="evidence" value="ECO:0007669"/>
    <property type="project" value="UniProtKB-SubCell"/>
</dbReference>
<dbReference type="EMBL" id="JAPDMZ010000077">
    <property type="protein sequence ID" value="KAK0551422.1"/>
    <property type="molecule type" value="Genomic_DNA"/>
</dbReference>
<dbReference type="InterPro" id="IPR050613">
    <property type="entry name" value="Sec_Metabolite_Reg"/>
</dbReference>
<dbReference type="PROSITE" id="PS00463">
    <property type="entry name" value="ZN2_CY6_FUNGAL_1"/>
    <property type="match status" value="1"/>
</dbReference>
<dbReference type="CDD" id="cd00067">
    <property type="entry name" value="GAL4"/>
    <property type="match status" value="1"/>
</dbReference>
<dbReference type="PANTHER" id="PTHR31001:SF88">
    <property type="entry name" value="TRANSCRIPTION FACTOR PDR3"/>
    <property type="match status" value="1"/>
</dbReference>
<feature type="domain" description="Zn(2)-C6 fungal-type" evidence="4">
    <location>
        <begin position="40"/>
        <end position="69"/>
    </location>
</feature>
<dbReference type="Proteomes" id="UP001176517">
    <property type="component" value="Unassembled WGS sequence"/>
</dbReference>
<dbReference type="PROSITE" id="PS50048">
    <property type="entry name" value="ZN2_CY6_FUNGAL_2"/>
    <property type="match status" value="1"/>
</dbReference>
<accession>A0AAN6JU24</accession>
<feature type="region of interest" description="Disordered" evidence="3">
    <location>
        <begin position="1"/>
        <end position="40"/>
    </location>
</feature>
<evidence type="ECO:0000313" key="5">
    <source>
        <dbReference type="EMBL" id="KAK0551422.1"/>
    </source>
</evidence>
<dbReference type="GO" id="GO:0008270">
    <property type="term" value="F:zinc ion binding"/>
    <property type="evidence" value="ECO:0007669"/>
    <property type="project" value="InterPro"/>
</dbReference>
<gene>
    <name evidence="5" type="ORF">OC846_003292</name>
</gene>
<evidence type="ECO:0000313" key="6">
    <source>
        <dbReference type="Proteomes" id="UP001176517"/>
    </source>
</evidence>
<comment type="subcellular location">
    <subcellularLocation>
        <location evidence="1">Nucleus</location>
    </subcellularLocation>
</comment>
<feature type="compositionally biased region" description="Low complexity" evidence="3">
    <location>
        <begin position="7"/>
        <end position="34"/>
    </location>
</feature>
<feature type="region of interest" description="Disordered" evidence="3">
    <location>
        <begin position="836"/>
        <end position="946"/>
    </location>
</feature>
<keyword evidence="6" id="KW-1185">Reference proteome</keyword>
<feature type="compositionally biased region" description="Polar residues" evidence="3">
    <location>
        <begin position="198"/>
        <end position="213"/>
    </location>
</feature>
<reference evidence="5" key="1">
    <citation type="journal article" date="2023" name="PhytoFront">
        <title>Draft Genome Resources of Seven Strains of Tilletia horrida, Causal Agent of Kernel Smut of Rice.</title>
        <authorList>
            <person name="Khanal S."/>
            <person name="Antony Babu S."/>
            <person name="Zhou X.G."/>
        </authorList>
    </citation>
    <scope>NUCLEOTIDE SEQUENCE</scope>
    <source>
        <strain evidence="5">TX6</strain>
    </source>
</reference>
<feature type="compositionally biased region" description="Polar residues" evidence="3">
    <location>
        <begin position="845"/>
        <end position="858"/>
    </location>
</feature>
<protein>
    <recommendedName>
        <fullName evidence="4">Zn(2)-C6 fungal-type domain-containing protein</fullName>
    </recommendedName>
</protein>
<dbReference type="SUPFAM" id="SSF57701">
    <property type="entry name" value="Zn2/Cys6 DNA-binding domain"/>
    <property type="match status" value="1"/>
</dbReference>
<feature type="compositionally biased region" description="Low complexity" evidence="3">
    <location>
        <begin position="860"/>
        <end position="879"/>
    </location>
</feature>
<dbReference type="Gene3D" id="4.10.240.10">
    <property type="entry name" value="Zn(2)-C6 fungal-type DNA-binding domain"/>
    <property type="match status" value="1"/>
</dbReference>
<keyword evidence="2" id="KW-0539">Nucleus</keyword>
<evidence type="ECO:0000256" key="1">
    <source>
        <dbReference type="ARBA" id="ARBA00004123"/>
    </source>
</evidence>
<dbReference type="SMART" id="SM00066">
    <property type="entry name" value="GAL4"/>
    <property type="match status" value="1"/>
</dbReference>
<evidence type="ECO:0000256" key="3">
    <source>
        <dbReference type="SAM" id="MobiDB-lite"/>
    </source>
</evidence>
<comment type="caution">
    <text evidence="5">The sequence shown here is derived from an EMBL/GenBank/DDBJ whole genome shotgun (WGS) entry which is preliminary data.</text>
</comment>
<proteinExistence type="predicted"/>
<evidence type="ECO:0000256" key="2">
    <source>
        <dbReference type="ARBA" id="ARBA00023242"/>
    </source>
</evidence>
<dbReference type="Pfam" id="PF00172">
    <property type="entry name" value="Zn_clus"/>
    <property type="match status" value="1"/>
</dbReference>
<sequence>MVGPIRNNSTSSQGSNSNAPPAPASSTSSSAASRTPRRASCEFCRRRKIRCNGEEPCSACVQRKLVCVFERESPKGRPPRSSKPAGSSGLRDMHGSSGFDPDAELPPGSIPLATPEVSGRIMRPSKPLASFRGTQHSFDIRPEDIATPFWVQLGGRQGTIASALQDMWDRYFGPKENDPNRPSSSHGAAHQPVFSKGPFQSASDSHFTSTAQQEHNKETGRRDSRFPQTTLDSGEDEFHWVASFNSSIQLMVQGMIELSCNVYSQLGCTWIGKPFFFVHMMNIDPTRHMFDHEEPGPNPLDDLSLEEILGLVELFFSSHAMAALVSKSMLIDQCRLYKLGPVALINSSFSDLADGEQHNIPPPSPLLIATVLAEAIPESVEDEEDAQVVEAANAMRHRLKRYAESLLFSTTVEPRAISTTSAGGEVDHDHHYDLSAVQAVILIGTRELCEGTSPRKSACCVGVVARMLSHMRAKERAAPRKNSTHDAMSVGTTYRAVNDEIRINVEWLVTAISAWFFCQLERPLGSILPPASILRFPPLRISRSAAMQMDKRRKNFTTLRRQAQLVEQLWTCATVTVTVCLIHDLHPSSQEHDNHDKHADQTPLWQEERSKELQTLTRPKFNMLELCERIQRYLDDYLRDMAKNKAPPTALAYLEASFMAIYIHTLLPSMTPADINWNTGNYFRKETFDSYIVACNRVLASLEPWASTSRTKSSYDMFSRTYEPVQKQLADIFVLALDSCQQALRVIVDYLSEQTPFTEGQEQPARTATGWLMPRAEVVHYMRKKIPSILTLAEQFQLASGSSFLRVGLHARRVEEGFTHSLGALREMIKERDAVPGPSVFGHRLSNTPSLTPPTIDQDSMPSPARSARSVRPGSSSSAQHMEDLFGAGPSVSGSFGMTSSVPHSAHGGPTTGTHDLTSTLLGPSPPFAGSARGSTSSTTHQSGYTPVETSLSTMWWDQQASAMPFSFANMAGDMPGGSGLMNTLPPTSSAGSGQGGAVAMDISGHGLPSHGGIGNDTSVPMDTSPWGSAATIPDTWLAAAFYDNMEVLRNSGFTTG</sequence>
<dbReference type="InterPro" id="IPR036864">
    <property type="entry name" value="Zn2-C6_fun-type_DNA-bd_sf"/>
</dbReference>
<dbReference type="PANTHER" id="PTHR31001">
    <property type="entry name" value="UNCHARACTERIZED TRANSCRIPTIONAL REGULATORY PROTEIN"/>
    <property type="match status" value="1"/>
</dbReference>
<feature type="compositionally biased region" description="Polar residues" evidence="3">
    <location>
        <begin position="892"/>
        <end position="903"/>
    </location>
</feature>
<feature type="compositionally biased region" description="Basic and acidic residues" evidence="3">
    <location>
        <begin position="214"/>
        <end position="225"/>
    </location>
</feature>
<dbReference type="GO" id="GO:0000981">
    <property type="term" value="F:DNA-binding transcription factor activity, RNA polymerase II-specific"/>
    <property type="evidence" value="ECO:0007669"/>
    <property type="project" value="InterPro"/>
</dbReference>
<feature type="region of interest" description="Disordered" evidence="3">
    <location>
        <begin position="171"/>
        <end position="231"/>
    </location>
</feature>
<name>A0AAN6JU24_9BASI</name>
<dbReference type="InterPro" id="IPR001138">
    <property type="entry name" value="Zn2Cys6_DnaBD"/>
</dbReference>
<feature type="compositionally biased region" description="Polar residues" evidence="3">
    <location>
        <begin position="912"/>
        <end position="922"/>
    </location>
</feature>
<organism evidence="5 6">
    <name type="scientific">Tilletia horrida</name>
    <dbReference type="NCBI Taxonomy" id="155126"/>
    <lineage>
        <taxon>Eukaryota</taxon>
        <taxon>Fungi</taxon>
        <taxon>Dikarya</taxon>
        <taxon>Basidiomycota</taxon>
        <taxon>Ustilaginomycotina</taxon>
        <taxon>Exobasidiomycetes</taxon>
        <taxon>Tilletiales</taxon>
        <taxon>Tilletiaceae</taxon>
        <taxon>Tilletia</taxon>
    </lineage>
</organism>